<protein>
    <recommendedName>
        <fullName evidence="7">Glycosyl transferase CAP10 domain-containing protein</fullName>
    </recommendedName>
</protein>
<comment type="similarity">
    <text evidence="3">Belongs to the glycosyltransferase 90 family.</text>
</comment>
<dbReference type="Proteomes" id="UP001187531">
    <property type="component" value="Unassembled WGS sequence"/>
</dbReference>
<keyword evidence="9" id="KW-1185">Reference proteome</keyword>
<evidence type="ECO:0000256" key="5">
    <source>
        <dbReference type="ARBA" id="ARBA00022679"/>
    </source>
</evidence>
<evidence type="ECO:0000313" key="9">
    <source>
        <dbReference type="Proteomes" id="UP001187531"/>
    </source>
</evidence>
<reference evidence="8" key="1">
    <citation type="submission" date="2023-07" db="EMBL/GenBank/DDBJ databases">
        <title>Chromosome-level genome assembly of Artemia franciscana.</title>
        <authorList>
            <person name="Jo E."/>
        </authorList>
    </citation>
    <scope>NUCLEOTIDE SEQUENCE</scope>
    <source>
        <tissue evidence="8">Whole body</tissue>
    </source>
</reference>
<dbReference type="PANTHER" id="PTHR12203">
    <property type="entry name" value="KDEL LYS-ASP-GLU-LEU CONTAINING - RELATED"/>
    <property type="match status" value="1"/>
</dbReference>
<evidence type="ECO:0000313" key="8">
    <source>
        <dbReference type="EMBL" id="KAK2704736.1"/>
    </source>
</evidence>
<dbReference type="Pfam" id="PF05686">
    <property type="entry name" value="Glyco_transf_90"/>
    <property type="match status" value="1"/>
</dbReference>
<organism evidence="8 9">
    <name type="scientific">Artemia franciscana</name>
    <name type="common">Brine shrimp</name>
    <name type="synonym">Artemia sanfranciscana</name>
    <dbReference type="NCBI Taxonomy" id="6661"/>
    <lineage>
        <taxon>Eukaryota</taxon>
        <taxon>Metazoa</taxon>
        <taxon>Ecdysozoa</taxon>
        <taxon>Arthropoda</taxon>
        <taxon>Crustacea</taxon>
        <taxon>Branchiopoda</taxon>
        <taxon>Anostraca</taxon>
        <taxon>Artemiidae</taxon>
        <taxon>Artemia</taxon>
    </lineage>
</organism>
<evidence type="ECO:0000256" key="1">
    <source>
        <dbReference type="ARBA" id="ARBA00004319"/>
    </source>
</evidence>
<dbReference type="GO" id="GO:0045747">
    <property type="term" value="P:positive regulation of Notch signaling pathway"/>
    <property type="evidence" value="ECO:0007669"/>
    <property type="project" value="TreeGrafter"/>
</dbReference>
<dbReference type="GO" id="GO:0005788">
    <property type="term" value="C:endoplasmic reticulum lumen"/>
    <property type="evidence" value="ECO:0007669"/>
    <property type="project" value="UniProtKB-SubCell"/>
</dbReference>
<accession>A0AA88HC32</accession>
<dbReference type="InterPro" id="IPR006598">
    <property type="entry name" value="CAP10"/>
</dbReference>
<keyword evidence="5" id="KW-0808">Transferase</keyword>
<evidence type="ECO:0000259" key="7">
    <source>
        <dbReference type="SMART" id="SM00672"/>
    </source>
</evidence>
<gene>
    <name evidence="8" type="ORF">QYM36_016949</name>
</gene>
<comment type="pathway">
    <text evidence="2">Protein modification; protein glycosylation.</text>
</comment>
<proteinExistence type="inferred from homology"/>
<sequence length="211" mass="23525">MPVLASVNDLMQKLTGLEYSSSEQHVTATAARIQRDTKDLLTFLEFLLENSPFTSSTELRSIGSGLIAHKGLNAEDAKADTLGAPPAAEVSLEDHCQYKYLFNYRGVAASFRFKHLFLCESLVFHVGNEWIEFFYPAMKPWIHYIPVSKDADEKELRKSVRSRKALVSATGKPFSSIPLDEANKFNIKTVEGVGSTFNKETHDCTGNGKED</sequence>
<dbReference type="PANTHER" id="PTHR12203:SF35">
    <property type="entry name" value="PROTEIN O-GLUCOSYLTRANSFERASE 1"/>
    <property type="match status" value="1"/>
</dbReference>
<dbReference type="GO" id="GO:0035252">
    <property type="term" value="F:UDP-xylosyltransferase activity"/>
    <property type="evidence" value="ECO:0007669"/>
    <property type="project" value="TreeGrafter"/>
</dbReference>
<dbReference type="EMBL" id="JAVRJZ010000021">
    <property type="protein sequence ID" value="KAK2704736.1"/>
    <property type="molecule type" value="Genomic_DNA"/>
</dbReference>
<comment type="subcellular location">
    <subcellularLocation>
        <location evidence="1">Endoplasmic reticulum lumen</location>
    </subcellularLocation>
</comment>
<dbReference type="GO" id="GO:0035251">
    <property type="term" value="F:UDP-glucosyltransferase activity"/>
    <property type="evidence" value="ECO:0007669"/>
    <property type="project" value="TreeGrafter"/>
</dbReference>
<feature type="domain" description="Glycosyl transferase CAP10" evidence="7">
    <location>
        <begin position="1"/>
        <end position="191"/>
    </location>
</feature>
<comment type="function">
    <text evidence="6">Protein O-glucosyltransferase. Catalyzes the reaction that attaches glucose through an O-glycosidic linkage to a conserved serine residue found in the consensus sequence C-X-S-X-[PA]-C in epidermal growth factor-like repeats. Regulates Notch signaling by glucosylating Notch in the ER, glucosylation is required for the correct folding and cleavage of Notch.</text>
</comment>
<comment type="caution">
    <text evidence="8">The sequence shown here is derived from an EMBL/GenBank/DDBJ whole genome shotgun (WGS) entry which is preliminary data.</text>
</comment>
<evidence type="ECO:0000256" key="3">
    <source>
        <dbReference type="ARBA" id="ARBA00010118"/>
    </source>
</evidence>
<evidence type="ECO:0000256" key="4">
    <source>
        <dbReference type="ARBA" id="ARBA00022676"/>
    </source>
</evidence>
<dbReference type="InterPro" id="IPR051091">
    <property type="entry name" value="O-Glucosyltr/Glycosyltrsf_90"/>
</dbReference>
<dbReference type="GO" id="GO:0006493">
    <property type="term" value="P:protein O-linked glycosylation"/>
    <property type="evidence" value="ECO:0007669"/>
    <property type="project" value="TreeGrafter"/>
</dbReference>
<evidence type="ECO:0000256" key="2">
    <source>
        <dbReference type="ARBA" id="ARBA00004922"/>
    </source>
</evidence>
<dbReference type="AlphaFoldDB" id="A0AA88HC32"/>
<name>A0AA88HC32_ARTSF</name>
<dbReference type="SMART" id="SM00672">
    <property type="entry name" value="CAP10"/>
    <property type="match status" value="1"/>
</dbReference>
<evidence type="ECO:0000256" key="6">
    <source>
        <dbReference type="ARBA" id="ARBA00045690"/>
    </source>
</evidence>
<keyword evidence="4" id="KW-0328">Glycosyltransferase</keyword>